<evidence type="ECO:0000313" key="1">
    <source>
        <dbReference type="EMBL" id="DAF64130.1"/>
    </source>
</evidence>
<sequence>MGVAISTAGTKVTYAWETTSGTRPTTGYVQIPDIKEVPALDSAPEALDSTTLTNEKYKSSIDGLIDLGGNINFTANLSNEFQTAWEAFCAKKAENKKKDCCAWVQIDTPGLNKAIYIPCYPVELGSPARSVNAVLEASAYITPCGDLKWEEPIAVTANSDL</sequence>
<accession>A0A8S5TML6</accession>
<reference evidence="1" key="1">
    <citation type="journal article" date="2021" name="Proc. Natl. Acad. Sci. U.S.A.">
        <title>A Catalog of Tens of Thousands of Viruses from Human Metagenomes Reveals Hidden Associations with Chronic Diseases.</title>
        <authorList>
            <person name="Tisza M.J."/>
            <person name="Buck C.B."/>
        </authorList>
    </citation>
    <scope>NUCLEOTIDE SEQUENCE</scope>
    <source>
        <strain evidence="1">CtTIi48</strain>
    </source>
</reference>
<proteinExistence type="predicted"/>
<organism evidence="1">
    <name type="scientific">Siphoviridae sp. ctTIi48</name>
    <dbReference type="NCBI Taxonomy" id="2827875"/>
    <lineage>
        <taxon>Viruses</taxon>
        <taxon>Duplodnaviria</taxon>
        <taxon>Heunggongvirae</taxon>
        <taxon>Uroviricota</taxon>
        <taxon>Caudoviricetes</taxon>
    </lineage>
</organism>
<name>A0A8S5TML6_9CAUD</name>
<protein>
    <submittedName>
        <fullName evidence="1">Tail tube protein</fullName>
    </submittedName>
</protein>
<dbReference type="EMBL" id="BK032851">
    <property type="protein sequence ID" value="DAF64130.1"/>
    <property type="molecule type" value="Genomic_DNA"/>
</dbReference>